<dbReference type="InterPro" id="IPR052194">
    <property type="entry name" value="MESH1"/>
</dbReference>
<proteinExistence type="predicted"/>
<dbReference type="AlphaFoldDB" id="A0A928VU24"/>
<dbReference type="PANTHER" id="PTHR46246">
    <property type="entry name" value="GUANOSINE-3',5'-BIS(DIPHOSPHATE) 3'-PYROPHOSPHOHYDROLASE MESH1"/>
    <property type="match status" value="1"/>
</dbReference>
<evidence type="ECO:0000313" key="1">
    <source>
        <dbReference type="EMBL" id="MBE9033071.1"/>
    </source>
</evidence>
<dbReference type="PANTHER" id="PTHR46246:SF1">
    <property type="entry name" value="GUANOSINE-3',5'-BIS(DIPHOSPHATE) 3'-PYROPHOSPHOHYDROLASE MESH1"/>
    <property type="match status" value="1"/>
</dbReference>
<comment type="caution">
    <text evidence="1">The sequence shown here is derived from an EMBL/GenBank/DDBJ whole genome shotgun (WGS) entry which is preliminary data.</text>
</comment>
<organism evidence="1 2">
    <name type="scientific">Romeriopsis navalis LEGE 11480</name>
    <dbReference type="NCBI Taxonomy" id="2777977"/>
    <lineage>
        <taxon>Bacteria</taxon>
        <taxon>Bacillati</taxon>
        <taxon>Cyanobacteriota</taxon>
        <taxon>Cyanophyceae</taxon>
        <taxon>Leptolyngbyales</taxon>
        <taxon>Leptolyngbyaceae</taxon>
        <taxon>Romeriopsis</taxon>
        <taxon>Romeriopsis navalis</taxon>
    </lineage>
</organism>
<dbReference type="SUPFAM" id="SSF109604">
    <property type="entry name" value="HD-domain/PDEase-like"/>
    <property type="match status" value="1"/>
</dbReference>
<dbReference type="Gene3D" id="1.10.3210.10">
    <property type="entry name" value="Hypothetical protein af1432"/>
    <property type="match status" value="1"/>
</dbReference>
<gene>
    <name evidence="1" type="ORF">IQ266_25365</name>
</gene>
<evidence type="ECO:0000313" key="2">
    <source>
        <dbReference type="Proteomes" id="UP000625316"/>
    </source>
</evidence>
<protein>
    <submittedName>
        <fullName evidence="1">Bifunctional (P)ppGpp synthetase/guanosine-3',5'-bis(Diphosphate) 3'-pyrophosphohydrolase</fullName>
    </submittedName>
</protein>
<keyword evidence="2" id="KW-1185">Reference proteome</keyword>
<sequence>MWTQADYIKAYRFAAERHNGQKYPGTDLPYITHLSFVCMEVIAALRVSQVESETVAIQCALLHDVIEDTATTYAEVKQEFGAEVANGVMALTKSAALDKPLQMPDSLRRLKQQPAAVQMVKLADRISNLQAPPAHWTTAKMTAYREEAIVIHAALKGANRYLADRLQQKITDYQQWLA</sequence>
<name>A0A928VU24_9CYAN</name>
<dbReference type="GO" id="GO:0008893">
    <property type="term" value="F:guanosine-3',5'-bis(diphosphate) 3'-diphosphatase activity"/>
    <property type="evidence" value="ECO:0007669"/>
    <property type="project" value="TreeGrafter"/>
</dbReference>
<dbReference type="Pfam" id="PF13328">
    <property type="entry name" value="HD_4"/>
    <property type="match status" value="1"/>
</dbReference>
<dbReference type="EMBL" id="JADEXQ010000148">
    <property type="protein sequence ID" value="MBE9033071.1"/>
    <property type="molecule type" value="Genomic_DNA"/>
</dbReference>
<accession>A0A928VU24</accession>
<reference evidence="1" key="1">
    <citation type="submission" date="2020-10" db="EMBL/GenBank/DDBJ databases">
        <authorList>
            <person name="Castelo-Branco R."/>
            <person name="Eusebio N."/>
            <person name="Adriana R."/>
            <person name="Vieira A."/>
            <person name="Brugerolle De Fraissinette N."/>
            <person name="Rezende De Castro R."/>
            <person name="Schneider M.P."/>
            <person name="Vasconcelos V."/>
            <person name="Leao P.N."/>
        </authorList>
    </citation>
    <scope>NUCLEOTIDE SEQUENCE</scope>
    <source>
        <strain evidence="1">LEGE 11480</strain>
    </source>
</reference>
<dbReference type="Proteomes" id="UP000625316">
    <property type="component" value="Unassembled WGS sequence"/>
</dbReference>
<dbReference type="RefSeq" id="WP_264327883.1">
    <property type="nucleotide sequence ID" value="NZ_JADEXQ010000148.1"/>
</dbReference>